<accession>A0ABV1CVS6</accession>
<dbReference type="InterPro" id="IPR054438">
    <property type="entry name" value="Struct_cement_gp24/gp6"/>
</dbReference>
<sequence length="151" mass="15648">MAQNKLFTWYGNEDRPGIAGMKADTTVDVVDSYAAESPIMPGDAVLRGTEEGTVKSVTAATDGPEVIGIALHKHYDPEIGCYPAGTAVDVMTSGDVYVTAGGDVQPGDKADIAIDDGTVAFTKSGGTNTLPGITFLNSGAKGDVVRIRIRL</sequence>
<evidence type="ECO:0000313" key="1">
    <source>
        <dbReference type="EMBL" id="MEQ2422254.1"/>
    </source>
</evidence>
<dbReference type="Pfam" id="PF22758">
    <property type="entry name" value="Phage_cement"/>
    <property type="match status" value="1"/>
</dbReference>
<organism evidence="1 2">
    <name type="scientific">Megasphaera intestinihominis</name>
    <dbReference type="NCBI Taxonomy" id="3133159"/>
    <lineage>
        <taxon>Bacteria</taxon>
        <taxon>Bacillati</taxon>
        <taxon>Bacillota</taxon>
        <taxon>Negativicutes</taxon>
        <taxon>Veillonellales</taxon>
        <taxon>Veillonellaceae</taxon>
        <taxon>Megasphaera</taxon>
    </lineage>
</organism>
<evidence type="ECO:0000313" key="2">
    <source>
        <dbReference type="Proteomes" id="UP001433088"/>
    </source>
</evidence>
<proteinExistence type="predicted"/>
<protein>
    <submittedName>
        <fullName evidence="1">Uncharacterized protein</fullName>
    </submittedName>
</protein>
<dbReference type="EMBL" id="JBBMEU010000027">
    <property type="protein sequence ID" value="MEQ2422254.1"/>
    <property type="molecule type" value="Genomic_DNA"/>
</dbReference>
<comment type="caution">
    <text evidence="1">The sequence shown here is derived from an EMBL/GenBank/DDBJ whole genome shotgun (WGS) entry which is preliminary data.</text>
</comment>
<name>A0ABV1CVS6_9FIRM</name>
<dbReference type="Proteomes" id="UP001433088">
    <property type="component" value="Unassembled WGS sequence"/>
</dbReference>
<gene>
    <name evidence="1" type="ORF">WMO23_05850</name>
</gene>
<dbReference type="RefSeq" id="WP_349173480.1">
    <property type="nucleotide sequence ID" value="NZ_JBBMEU010000027.1"/>
</dbReference>
<reference evidence="1 2" key="1">
    <citation type="submission" date="2024-03" db="EMBL/GenBank/DDBJ databases">
        <title>Human intestinal bacterial collection.</title>
        <authorList>
            <person name="Pauvert C."/>
            <person name="Hitch T.C.A."/>
            <person name="Clavel T."/>
        </authorList>
    </citation>
    <scope>NUCLEOTIDE SEQUENCE [LARGE SCALE GENOMIC DNA]</scope>
    <source>
        <strain evidence="1 2">CLA-AA-H81</strain>
    </source>
</reference>
<keyword evidence="2" id="KW-1185">Reference proteome</keyword>